<dbReference type="PROSITE" id="PS50995">
    <property type="entry name" value="HTH_MARR_2"/>
    <property type="match status" value="1"/>
</dbReference>
<dbReference type="Proteomes" id="UP001447008">
    <property type="component" value="Unassembled WGS sequence"/>
</dbReference>
<proteinExistence type="predicted"/>
<keyword evidence="6" id="KW-1185">Reference proteome</keyword>
<evidence type="ECO:0000256" key="1">
    <source>
        <dbReference type="ARBA" id="ARBA00023015"/>
    </source>
</evidence>
<feature type="domain" description="HTH marR-type" evidence="4">
    <location>
        <begin position="11"/>
        <end position="144"/>
    </location>
</feature>
<evidence type="ECO:0000313" key="5">
    <source>
        <dbReference type="EMBL" id="MEM0516479.1"/>
    </source>
</evidence>
<keyword evidence="3" id="KW-0804">Transcription</keyword>
<accession>A0ABU9MZ25</accession>
<sequence length="155" mass="17886">MSDTPFHETLDLSLCGQLGRVHRICRQAISVAVEPLGFTQPRWTAMMYIQHLGEGCTQHELATNLGLEMPSLTRTLKQLEQSEIIERRVDSQDKRCRRLYFTEQGHQQMLLLRARIAEIKTQLYRNLSDEQLNGLAQGLIQLEENALNLIQEDQL</sequence>
<dbReference type="InterPro" id="IPR000835">
    <property type="entry name" value="HTH_MarR-typ"/>
</dbReference>
<organism evidence="5 6">
    <name type="scientific">Pseudoalteromonas qingdaonensis</name>
    <dbReference type="NCBI Taxonomy" id="3131913"/>
    <lineage>
        <taxon>Bacteria</taxon>
        <taxon>Pseudomonadati</taxon>
        <taxon>Pseudomonadota</taxon>
        <taxon>Gammaproteobacteria</taxon>
        <taxon>Alteromonadales</taxon>
        <taxon>Pseudoalteromonadaceae</taxon>
        <taxon>Pseudoalteromonas</taxon>
    </lineage>
</organism>
<evidence type="ECO:0000256" key="3">
    <source>
        <dbReference type="ARBA" id="ARBA00023163"/>
    </source>
</evidence>
<protein>
    <submittedName>
        <fullName evidence="5">MarR family transcriptional regulator</fullName>
    </submittedName>
</protein>
<dbReference type="PRINTS" id="PR00598">
    <property type="entry name" value="HTHMARR"/>
</dbReference>
<dbReference type="SUPFAM" id="SSF46785">
    <property type="entry name" value="Winged helix' DNA-binding domain"/>
    <property type="match status" value="1"/>
</dbReference>
<name>A0ABU9MZ25_9GAMM</name>
<keyword evidence="2" id="KW-0238">DNA-binding</keyword>
<dbReference type="EMBL" id="JBCGCU010000019">
    <property type="protein sequence ID" value="MEM0516479.1"/>
    <property type="molecule type" value="Genomic_DNA"/>
</dbReference>
<dbReference type="PANTHER" id="PTHR42756">
    <property type="entry name" value="TRANSCRIPTIONAL REGULATOR, MARR"/>
    <property type="match status" value="1"/>
</dbReference>
<keyword evidence="1" id="KW-0805">Transcription regulation</keyword>
<evidence type="ECO:0000256" key="2">
    <source>
        <dbReference type="ARBA" id="ARBA00023125"/>
    </source>
</evidence>
<dbReference type="PANTHER" id="PTHR42756:SF1">
    <property type="entry name" value="TRANSCRIPTIONAL REPRESSOR OF EMRAB OPERON"/>
    <property type="match status" value="1"/>
</dbReference>
<dbReference type="Gene3D" id="1.10.10.10">
    <property type="entry name" value="Winged helix-like DNA-binding domain superfamily/Winged helix DNA-binding domain"/>
    <property type="match status" value="1"/>
</dbReference>
<evidence type="ECO:0000313" key="6">
    <source>
        <dbReference type="Proteomes" id="UP001447008"/>
    </source>
</evidence>
<dbReference type="InterPro" id="IPR036390">
    <property type="entry name" value="WH_DNA-bd_sf"/>
</dbReference>
<comment type="caution">
    <text evidence="5">The sequence shown here is derived from an EMBL/GenBank/DDBJ whole genome shotgun (WGS) entry which is preliminary data.</text>
</comment>
<dbReference type="SMART" id="SM00347">
    <property type="entry name" value="HTH_MARR"/>
    <property type="match status" value="1"/>
</dbReference>
<gene>
    <name evidence="5" type="ORF">WCN91_13815</name>
</gene>
<dbReference type="Pfam" id="PF01047">
    <property type="entry name" value="MarR"/>
    <property type="match status" value="1"/>
</dbReference>
<dbReference type="InterPro" id="IPR036388">
    <property type="entry name" value="WH-like_DNA-bd_sf"/>
</dbReference>
<reference evidence="5 6" key="1">
    <citation type="submission" date="2024-03" db="EMBL/GenBank/DDBJ databases">
        <title>Pseudoalteromonas qingdaonensis sp. nov., isolated from the intestines of marine benthic organisms.</title>
        <authorList>
            <person name="Lin X."/>
            <person name="Fang S."/>
            <person name="Hu X."/>
        </authorList>
    </citation>
    <scope>NUCLEOTIDE SEQUENCE [LARGE SCALE GENOMIC DNA]</scope>
    <source>
        <strain evidence="5 6">YIC-827</strain>
    </source>
</reference>
<dbReference type="RefSeq" id="WP_342679966.1">
    <property type="nucleotide sequence ID" value="NZ_JBCGCU010000019.1"/>
</dbReference>
<evidence type="ECO:0000259" key="4">
    <source>
        <dbReference type="PROSITE" id="PS50995"/>
    </source>
</evidence>